<dbReference type="PANTHER" id="PTHR46018">
    <property type="entry name" value="ZINC PHOSPHODIESTERASE ELAC PROTEIN 1"/>
    <property type="match status" value="1"/>
</dbReference>
<name>D8J7D4_HALJB</name>
<dbReference type="STRING" id="795797.HacjB3_03180"/>
<dbReference type="SUPFAM" id="SSF56281">
    <property type="entry name" value="Metallo-hydrolase/oxidoreductase"/>
    <property type="match status" value="1"/>
</dbReference>
<organism evidence="2 4">
    <name type="scientific">Halalkalicoccus jeotgali (strain DSM 18796 / CECT 7217 / JCM 14584 / KCTC 4019 / B3)</name>
    <dbReference type="NCBI Taxonomy" id="795797"/>
    <lineage>
        <taxon>Archaea</taxon>
        <taxon>Methanobacteriati</taxon>
        <taxon>Methanobacteriota</taxon>
        <taxon>Stenosarchaea group</taxon>
        <taxon>Halobacteria</taxon>
        <taxon>Halobacteriales</taxon>
        <taxon>Halococcaceae</taxon>
        <taxon>Halalkalicoccus</taxon>
    </lineage>
</organism>
<dbReference type="Proteomes" id="UP000011645">
    <property type="component" value="Unassembled WGS sequence"/>
</dbReference>
<dbReference type="Gene3D" id="3.60.15.10">
    <property type="entry name" value="Ribonuclease Z/Hydroxyacylglutathione hydrolase-like"/>
    <property type="match status" value="1"/>
</dbReference>
<dbReference type="PATRIC" id="fig|795797.18.peg.636"/>
<sequence length="247" mass="27083">MSEISFTFLGSGDPLGSGGRLQTCFHVAAPSGRFLIDCGATSMAAMKREGVDRNAIEAIFITHLHGDHIGGLPYFVLDAQLIAERTEPLVIAGPPGLEERLRAAMDVSFPGLSGVKQRFELQIVELEADRKTAIGPVDVTPTEVVHACGAPPYALRLDIDGKTLAYSGDTEWTDALFEVARGADLFVCESYFYEKAVPNHLNYRTLSSHRDELDCERLVITHMGEDMLSRLPDLDVEYARDGKRISI</sequence>
<dbReference type="Proteomes" id="UP000000390">
    <property type="component" value="Chromosome"/>
</dbReference>
<evidence type="ECO:0000313" key="5">
    <source>
        <dbReference type="Proteomes" id="UP000011645"/>
    </source>
</evidence>
<dbReference type="GeneID" id="9418436"/>
<dbReference type="OrthoDB" id="53037at2157"/>
<dbReference type="EMBL" id="CP002062">
    <property type="protein sequence ID" value="ADJ14029.1"/>
    <property type="molecule type" value="Genomic_DNA"/>
</dbReference>
<reference evidence="2 4" key="1">
    <citation type="journal article" date="2010" name="J. Bacteriol.">
        <title>Complete genome sequence of Halalkalicoccus jeotgali B3(T), an extremely halophilic archaeon.</title>
        <authorList>
            <person name="Roh S.W."/>
            <person name="Nam Y.D."/>
            <person name="Nam S.H."/>
            <person name="Choi S.H."/>
            <person name="Park H.S."/>
            <person name="Bae J.W."/>
        </authorList>
    </citation>
    <scope>NUCLEOTIDE SEQUENCE [LARGE SCALE GENOMIC DNA]</scope>
    <source>
        <strain evidence="2">B3</strain>
        <strain evidence="4">DSM 18796 / CECT 7217 / JCM 14584 / KCTC 4019 / B3</strain>
    </source>
</reference>
<evidence type="ECO:0000313" key="3">
    <source>
        <dbReference type="EMBL" id="ELY33927.1"/>
    </source>
</evidence>
<dbReference type="RefSeq" id="WP_008418075.1">
    <property type="nucleotide sequence ID" value="NC_014297.1"/>
</dbReference>
<dbReference type="HOGENOM" id="CLU_031317_3_2_2"/>
<evidence type="ECO:0000313" key="4">
    <source>
        <dbReference type="Proteomes" id="UP000000390"/>
    </source>
</evidence>
<dbReference type="InterPro" id="IPR001279">
    <property type="entry name" value="Metallo-B-lactamas"/>
</dbReference>
<dbReference type="AlphaFoldDB" id="D8J7D4"/>
<dbReference type="SMART" id="SM00849">
    <property type="entry name" value="Lactamase_B"/>
    <property type="match status" value="1"/>
</dbReference>
<accession>D8J7D4</accession>
<feature type="domain" description="Metallo-beta-lactamase" evidence="1">
    <location>
        <begin position="21"/>
        <end position="209"/>
    </location>
</feature>
<keyword evidence="5" id="KW-1185">Reference proteome</keyword>
<dbReference type="PANTHER" id="PTHR46018:SF7">
    <property type="entry name" value="RIBONUCLEASE Z"/>
    <property type="match status" value="1"/>
</dbReference>
<dbReference type="GO" id="GO:0042781">
    <property type="term" value="F:3'-tRNA processing endoribonuclease activity"/>
    <property type="evidence" value="ECO:0007669"/>
    <property type="project" value="TreeGrafter"/>
</dbReference>
<evidence type="ECO:0000259" key="1">
    <source>
        <dbReference type="SMART" id="SM00849"/>
    </source>
</evidence>
<dbReference type="Pfam" id="PF23023">
    <property type="entry name" value="Anti-Pycsar_Apyc1"/>
    <property type="match status" value="1"/>
</dbReference>
<dbReference type="InterPro" id="IPR036866">
    <property type="entry name" value="RibonucZ/Hydroxyglut_hydro"/>
</dbReference>
<dbReference type="EMBL" id="AOHV01000042">
    <property type="protein sequence ID" value="ELY33927.1"/>
    <property type="molecule type" value="Genomic_DNA"/>
</dbReference>
<dbReference type="eggNOG" id="arCOG00500">
    <property type="taxonomic scope" value="Archaea"/>
</dbReference>
<dbReference type="KEGG" id="hje:HacjB3_03180"/>
<protein>
    <recommendedName>
        <fullName evidence="1">Metallo-beta-lactamase domain-containing protein</fullName>
    </recommendedName>
</protein>
<dbReference type="CDD" id="cd07740">
    <property type="entry name" value="metallo-hydrolase-like_MBL-fold"/>
    <property type="match status" value="1"/>
</dbReference>
<reference evidence="3 5" key="2">
    <citation type="journal article" date="2014" name="PLoS Genet.">
        <title>Phylogenetically driven sequencing of extremely halophilic archaea reveals strategies for static and dynamic osmo-response.</title>
        <authorList>
            <person name="Becker E.A."/>
            <person name="Seitzer P.M."/>
            <person name="Tritt A."/>
            <person name="Larsen D."/>
            <person name="Krusor M."/>
            <person name="Yao A.I."/>
            <person name="Wu D."/>
            <person name="Madern D."/>
            <person name="Eisen J.A."/>
            <person name="Darling A.E."/>
            <person name="Facciotti M.T."/>
        </authorList>
    </citation>
    <scope>NUCLEOTIDE SEQUENCE [LARGE SCALE GENOMIC DNA]</scope>
    <source>
        <strain evidence="3">B3</strain>
        <strain evidence="5">DSM 18796 / CECT 7217 / JCM 14584 / KCTC 4019 / B3</strain>
    </source>
</reference>
<gene>
    <name evidence="2" type="ordered locus">HacjB3_03180</name>
    <name evidence="3" type="ORF">C497_16127</name>
</gene>
<proteinExistence type="predicted"/>
<evidence type="ECO:0000313" key="2">
    <source>
        <dbReference type="EMBL" id="ADJ14029.1"/>
    </source>
</evidence>